<evidence type="ECO:0000313" key="9">
    <source>
        <dbReference type="EMBL" id="VWX37614.1"/>
    </source>
</evidence>
<organism evidence="9 10">
    <name type="scientific">Exiguobacterium oxidotolerans</name>
    <dbReference type="NCBI Taxonomy" id="223958"/>
    <lineage>
        <taxon>Bacteria</taxon>
        <taxon>Bacillati</taxon>
        <taxon>Bacillota</taxon>
        <taxon>Bacilli</taxon>
        <taxon>Bacillales</taxon>
        <taxon>Bacillales Family XII. Incertae Sedis</taxon>
        <taxon>Exiguobacterium</taxon>
    </lineage>
</organism>
<evidence type="ECO:0000256" key="7">
    <source>
        <dbReference type="SAM" id="Phobius"/>
    </source>
</evidence>
<keyword evidence="10" id="KW-1185">Reference proteome</keyword>
<keyword evidence="5 7" id="KW-1133">Transmembrane helix</keyword>
<reference evidence="9 10" key="1">
    <citation type="submission" date="2019-10" db="EMBL/GenBank/DDBJ databases">
        <authorList>
            <person name="Karimi E."/>
        </authorList>
    </citation>
    <scope>NUCLEOTIDE SEQUENCE [LARGE SCALE GENOMIC DNA]</scope>
    <source>
        <strain evidence="9">Exiguobacterium sp. 9Y</strain>
    </source>
</reference>
<keyword evidence="4 7" id="KW-0812">Transmembrane</keyword>
<evidence type="ECO:0000256" key="6">
    <source>
        <dbReference type="ARBA" id="ARBA00023136"/>
    </source>
</evidence>
<comment type="similarity">
    <text evidence="2">Belongs to the DedA family.</text>
</comment>
<dbReference type="InterPro" id="IPR051311">
    <property type="entry name" value="DedA_domain"/>
</dbReference>
<comment type="subcellular location">
    <subcellularLocation>
        <location evidence="1">Cell membrane</location>
        <topology evidence="1">Multi-pass membrane protein</topology>
    </subcellularLocation>
</comment>
<proteinExistence type="inferred from homology"/>
<evidence type="ECO:0000256" key="1">
    <source>
        <dbReference type="ARBA" id="ARBA00004651"/>
    </source>
</evidence>
<keyword evidence="6 7" id="KW-0472">Membrane</keyword>
<evidence type="ECO:0000256" key="4">
    <source>
        <dbReference type="ARBA" id="ARBA00022692"/>
    </source>
</evidence>
<feature type="transmembrane region" description="Helical" evidence="7">
    <location>
        <begin position="12"/>
        <end position="38"/>
    </location>
</feature>
<dbReference type="InterPro" id="IPR032816">
    <property type="entry name" value="VTT_dom"/>
</dbReference>
<feature type="transmembrane region" description="Helical" evidence="7">
    <location>
        <begin position="45"/>
        <end position="69"/>
    </location>
</feature>
<evidence type="ECO:0000259" key="8">
    <source>
        <dbReference type="Pfam" id="PF09335"/>
    </source>
</evidence>
<protein>
    <recommendedName>
        <fullName evidence="8">VTT domain-containing protein</fullName>
    </recommendedName>
</protein>
<sequence length="187" mass="21802">MTNWQIWMDQYGYLGVFLALFAHFIPTELIMSYAGFLVATNQLSYVLMLATGVIGFILSQLVLYGLGYFGGERLLHVLTKWLHVRPDRLQRAEHNLHQYGGWYLLLSPLWKTVFAFGAGTVRIRWTTFLLSTALSFTVWSLLFMTSGYYLQERWNLIATFAMKHVSWMVVFVVLSVLVIRCWSRKRD</sequence>
<dbReference type="EMBL" id="CABWKQ010000027">
    <property type="protein sequence ID" value="VWX37614.1"/>
    <property type="molecule type" value="Genomic_DNA"/>
</dbReference>
<feature type="transmembrane region" description="Helical" evidence="7">
    <location>
        <begin position="128"/>
        <end position="150"/>
    </location>
</feature>
<evidence type="ECO:0000256" key="5">
    <source>
        <dbReference type="ARBA" id="ARBA00022989"/>
    </source>
</evidence>
<name>A0A653IFQ7_9BACL</name>
<feature type="transmembrane region" description="Helical" evidence="7">
    <location>
        <begin position="156"/>
        <end position="179"/>
    </location>
</feature>
<dbReference type="Proteomes" id="UP000439752">
    <property type="component" value="Unassembled WGS sequence"/>
</dbReference>
<evidence type="ECO:0000313" key="10">
    <source>
        <dbReference type="Proteomes" id="UP000439752"/>
    </source>
</evidence>
<dbReference type="RefSeq" id="WP_159173600.1">
    <property type="nucleotide sequence ID" value="NZ_LR732312.1"/>
</dbReference>
<accession>A0A653IFQ7</accession>
<feature type="transmembrane region" description="Helical" evidence="7">
    <location>
        <begin position="101"/>
        <end position="121"/>
    </location>
</feature>
<dbReference type="AlphaFoldDB" id="A0A653IFQ7"/>
<dbReference type="GO" id="GO:0005886">
    <property type="term" value="C:plasma membrane"/>
    <property type="evidence" value="ECO:0007669"/>
    <property type="project" value="UniProtKB-SubCell"/>
</dbReference>
<dbReference type="PANTHER" id="PTHR42709">
    <property type="entry name" value="ALKALINE PHOSPHATASE LIKE PROTEIN"/>
    <property type="match status" value="1"/>
</dbReference>
<evidence type="ECO:0000256" key="2">
    <source>
        <dbReference type="ARBA" id="ARBA00010792"/>
    </source>
</evidence>
<dbReference type="PANTHER" id="PTHR42709:SF6">
    <property type="entry name" value="UNDECAPRENYL PHOSPHATE TRANSPORTER A"/>
    <property type="match status" value="1"/>
</dbReference>
<evidence type="ECO:0000256" key="3">
    <source>
        <dbReference type="ARBA" id="ARBA00022475"/>
    </source>
</evidence>
<dbReference type="Pfam" id="PF09335">
    <property type="entry name" value="VTT_dom"/>
    <property type="match status" value="1"/>
</dbReference>
<gene>
    <name evidence="9" type="ORF">EXIGUO9Y_330038</name>
</gene>
<keyword evidence="3" id="KW-1003">Cell membrane</keyword>
<feature type="domain" description="VTT" evidence="8">
    <location>
        <begin position="25"/>
        <end position="148"/>
    </location>
</feature>